<dbReference type="EMBL" id="JACMHY010000002">
    <property type="protein sequence ID" value="MBC2864981.1"/>
    <property type="molecule type" value="Genomic_DNA"/>
</dbReference>
<evidence type="ECO:0000256" key="1">
    <source>
        <dbReference type="ARBA" id="ARBA00004275"/>
    </source>
</evidence>
<keyword evidence="6" id="KW-1185">Reference proteome</keyword>
<evidence type="ECO:0000256" key="3">
    <source>
        <dbReference type="ARBA" id="ARBA00023235"/>
    </source>
</evidence>
<evidence type="ECO:0000313" key="5">
    <source>
        <dbReference type="EMBL" id="MBC2864981.1"/>
    </source>
</evidence>
<dbReference type="AlphaFoldDB" id="A0A7X1HXZ0"/>
<dbReference type="InterPro" id="IPR018376">
    <property type="entry name" value="Enoyl-CoA_hyd/isom_CS"/>
</dbReference>
<dbReference type="Gene3D" id="3.90.226.10">
    <property type="entry name" value="2-enoyl-CoA Hydratase, Chain A, domain 1"/>
    <property type="match status" value="1"/>
</dbReference>
<keyword evidence="2" id="KW-0576">Peroxisome</keyword>
<dbReference type="InterPro" id="IPR051053">
    <property type="entry name" value="ECH/Chromodomain_protein"/>
</dbReference>
<evidence type="ECO:0000256" key="2">
    <source>
        <dbReference type="ARBA" id="ARBA00023140"/>
    </source>
</evidence>
<dbReference type="InterPro" id="IPR029045">
    <property type="entry name" value="ClpP/crotonase-like_dom_sf"/>
</dbReference>
<protein>
    <submittedName>
        <fullName evidence="5">Enoyl-CoA hydratase/isomerase family protein</fullName>
    </submittedName>
</protein>
<dbReference type="SUPFAM" id="SSF52096">
    <property type="entry name" value="ClpP/crotonase"/>
    <property type="match status" value="1"/>
</dbReference>
<proteinExistence type="inferred from homology"/>
<evidence type="ECO:0000313" key="6">
    <source>
        <dbReference type="Proteomes" id="UP000517694"/>
    </source>
</evidence>
<dbReference type="PANTHER" id="PTHR43684:SF1">
    <property type="entry name" value="ENOYL-COA DELTA ISOMERASE 2"/>
    <property type="match status" value="1"/>
</dbReference>
<evidence type="ECO:0000256" key="4">
    <source>
        <dbReference type="RuleBase" id="RU003707"/>
    </source>
</evidence>
<dbReference type="PANTHER" id="PTHR43684">
    <property type="match status" value="1"/>
</dbReference>
<accession>A0A7X1HXZ0</accession>
<dbReference type="OrthoDB" id="3473569at2"/>
<name>A0A7X1HXZ0_9ACTN</name>
<comment type="subcellular location">
    <subcellularLocation>
        <location evidence="1">Peroxisome</location>
    </subcellularLocation>
</comment>
<dbReference type="Proteomes" id="UP000517694">
    <property type="component" value="Unassembled WGS sequence"/>
</dbReference>
<dbReference type="CDD" id="cd06558">
    <property type="entry name" value="crotonase-like"/>
    <property type="match status" value="1"/>
</dbReference>
<comment type="similarity">
    <text evidence="4">Belongs to the enoyl-CoA hydratase/isomerase family.</text>
</comment>
<dbReference type="InterPro" id="IPR001753">
    <property type="entry name" value="Enoyl-CoA_hydra/iso"/>
</dbReference>
<keyword evidence="3 5" id="KW-0413">Isomerase</keyword>
<dbReference type="Pfam" id="PF00378">
    <property type="entry name" value="ECH_1"/>
    <property type="match status" value="1"/>
</dbReference>
<dbReference type="RefSeq" id="WP_159663517.1">
    <property type="nucleotide sequence ID" value="NZ_JACMHY010000002.1"/>
</dbReference>
<gene>
    <name evidence="5" type="ORF">H1R13_08195</name>
</gene>
<dbReference type="PROSITE" id="PS00166">
    <property type="entry name" value="ENOYL_COA_HYDRATASE"/>
    <property type="match status" value="1"/>
</dbReference>
<sequence>MTLEVREGVAHVTLDRPDQGNALDLTLAHGLKRAFDAVAERDDARVVLLTGNGRYFCTGGDLRSMQAADDRGAFLRELALAAHEAVKTIASLEKPVVAAVQGSAAGAGLSLVLLADFVFTTAKTTFVTAYTTVGLTPDCGQSWLLPRAVGTGRALDLMLAPRRVPGADAVALGIATKVVAEDSLHVDAHSFATGLAAGPAHALGAARSLIRSSFAAAFDEHLDKEAATIARLAATEESGKLIDAFLAPKA</sequence>
<dbReference type="GO" id="GO:0004165">
    <property type="term" value="F:delta(3)-delta(2)-enoyl-CoA isomerase activity"/>
    <property type="evidence" value="ECO:0007669"/>
    <property type="project" value="UniProtKB-ARBA"/>
</dbReference>
<organism evidence="5 6">
    <name type="scientific">Streptomyces mexicanus</name>
    <dbReference type="NCBI Taxonomy" id="178566"/>
    <lineage>
        <taxon>Bacteria</taxon>
        <taxon>Bacillati</taxon>
        <taxon>Actinomycetota</taxon>
        <taxon>Actinomycetes</taxon>
        <taxon>Kitasatosporales</taxon>
        <taxon>Streptomycetaceae</taxon>
        <taxon>Streptomyces</taxon>
    </lineage>
</organism>
<comment type="caution">
    <text evidence="5">The sequence shown here is derived from an EMBL/GenBank/DDBJ whole genome shotgun (WGS) entry which is preliminary data.</text>
</comment>
<reference evidence="5 6" key="1">
    <citation type="submission" date="2020-08" db="EMBL/GenBank/DDBJ databases">
        <title>Whole-Genome Sequence of French Clinical Streptomyces mexicanus Strain Q0842.</title>
        <authorList>
            <person name="Boxberger M."/>
            <person name="La Scola B."/>
        </authorList>
    </citation>
    <scope>NUCLEOTIDE SEQUENCE [LARGE SCALE GENOMIC DNA]</scope>
    <source>
        <strain evidence="5 6">Marseille-Q0842</strain>
    </source>
</reference>